<evidence type="ECO:0000256" key="3">
    <source>
        <dbReference type="ARBA" id="ARBA00034486"/>
    </source>
</evidence>
<comment type="caution">
    <text evidence="7">The sequence shown here is derived from an EMBL/GenBank/DDBJ whole genome shotgun (WGS) entry which is preliminary data.</text>
</comment>
<sequence>MRAGASRERERERGARGRAQALRRQVTWQRPLAILVVFWAGHSTSGPEGGVAGPGKQQQLSLHGCLAGAGALPGPRMASAKVSSKAIPEQRLQQASIFKEEGNRCYKGGRFRDAVSRYHWALLQIKGLDPSMPSPLQKFVAEKPTVTPEQEKQLYSIQCDCYNNLAACLLQMQPVNYERVKEYSLKVLERQADNVKALYRAGVAFYHLGDYDKAQHYLLLATSRQPKDANVKRYLQLTESQLSSYLQKEKQLYMGMFG</sequence>
<dbReference type="InterPro" id="IPR039663">
    <property type="entry name" value="AIP/AIPL1/TTC9"/>
</dbReference>
<dbReference type="InterPro" id="IPR011990">
    <property type="entry name" value="TPR-like_helical_dom_sf"/>
</dbReference>
<feature type="repeat" description="TPR" evidence="5">
    <location>
        <begin position="195"/>
        <end position="228"/>
    </location>
</feature>
<name>A0AAW1ANP7_CROAD</name>
<proteinExistence type="inferred from homology"/>
<dbReference type="PROSITE" id="PS50005">
    <property type="entry name" value="TPR"/>
    <property type="match status" value="1"/>
</dbReference>
<keyword evidence="1" id="KW-0677">Repeat</keyword>
<organism evidence="7 8">
    <name type="scientific">Crotalus adamanteus</name>
    <name type="common">Eastern diamondback rattlesnake</name>
    <dbReference type="NCBI Taxonomy" id="8729"/>
    <lineage>
        <taxon>Eukaryota</taxon>
        <taxon>Metazoa</taxon>
        <taxon>Chordata</taxon>
        <taxon>Craniata</taxon>
        <taxon>Vertebrata</taxon>
        <taxon>Euteleostomi</taxon>
        <taxon>Lepidosauria</taxon>
        <taxon>Squamata</taxon>
        <taxon>Bifurcata</taxon>
        <taxon>Unidentata</taxon>
        <taxon>Episquamata</taxon>
        <taxon>Toxicofera</taxon>
        <taxon>Serpentes</taxon>
        <taxon>Colubroidea</taxon>
        <taxon>Viperidae</taxon>
        <taxon>Crotalinae</taxon>
        <taxon>Crotalus</taxon>
    </lineage>
</organism>
<evidence type="ECO:0000256" key="1">
    <source>
        <dbReference type="ARBA" id="ARBA00022737"/>
    </source>
</evidence>
<evidence type="ECO:0000313" key="8">
    <source>
        <dbReference type="Proteomes" id="UP001474421"/>
    </source>
</evidence>
<dbReference type="SUPFAM" id="SSF48452">
    <property type="entry name" value="TPR-like"/>
    <property type="match status" value="1"/>
</dbReference>
<dbReference type="SMART" id="SM00028">
    <property type="entry name" value="TPR"/>
    <property type="match status" value="3"/>
</dbReference>
<accession>A0AAW1ANP7</accession>
<protein>
    <recommendedName>
        <fullName evidence="4">Tetratricopeptide repeat protein 9C</fullName>
    </recommendedName>
</protein>
<comment type="similarity">
    <text evidence="3">Belongs to the TTC9 family.</text>
</comment>
<evidence type="ECO:0000313" key="7">
    <source>
        <dbReference type="EMBL" id="KAK9391134.1"/>
    </source>
</evidence>
<gene>
    <name evidence="7" type="ORF">NXF25_018464</name>
</gene>
<dbReference type="AlphaFoldDB" id="A0AAW1ANP7"/>
<keyword evidence="8" id="KW-1185">Reference proteome</keyword>
<dbReference type="EMBL" id="JAOTOJ010000019">
    <property type="protein sequence ID" value="KAK9391134.1"/>
    <property type="molecule type" value="Genomic_DNA"/>
</dbReference>
<evidence type="ECO:0000256" key="4">
    <source>
        <dbReference type="ARBA" id="ARBA00040624"/>
    </source>
</evidence>
<dbReference type="InterPro" id="IPR019734">
    <property type="entry name" value="TPR_rpt"/>
</dbReference>
<dbReference type="PANTHER" id="PTHR11242">
    <property type="entry name" value="ARYL HYDROCARBON RECEPTOR INTERACTING PROTEIN RELATED"/>
    <property type="match status" value="1"/>
</dbReference>
<dbReference type="PANTHER" id="PTHR11242:SF14">
    <property type="entry name" value="TETRATRICOPEPTIDE REPEAT PROTEIN 9C"/>
    <property type="match status" value="1"/>
</dbReference>
<evidence type="ECO:0000256" key="2">
    <source>
        <dbReference type="ARBA" id="ARBA00022803"/>
    </source>
</evidence>
<dbReference type="Gene3D" id="1.25.40.10">
    <property type="entry name" value="Tetratricopeptide repeat domain"/>
    <property type="match status" value="1"/>
</dbReference>
<evidence type="ECO:0000256" key="5">
    <source>
        <dbReference type="PROSITE-ProRule" id="PRU00339"/>
    </source>
</evidence>
<keyword evidence="2 5" id="KW-0802">TPR repeat</keyword>
<feature type="compositionally biased region" description="Basic and acidic residues" evidence="6">
    <location>
        <begin position="1"/>
        <end position="15"/>
    </location>
</feature>
<feature type="region of interest" description="Disordered" evidence="6">
    <location>
        <begin position="1"/>
        <end position="21"/>
    </location>
</feature>
<dbReference type="Proteomes" id="UP001474421">
    <property type="component" value="Unassembled WGS sequence"/>
</dbReference>
<evidence type="ECO:0000256" key="6">
    <source>
        <dbReference type="SAM" id="MobiDB-lite"/>
    </source>
</evidence>
<reference evidence="7 8" key="1">
    <citation type="journal article" date="2024" name="Proc. Natl. Acad. Sci. U.S.A.">
        <title>The genetic regulatory architecture and epigenomic basis for age-related changes in rattlesnake venom.</title>
        <authorList>
            <person name="Hogan M.P."/>
            <person name="Holding M.L."/>
            <person name="Nystrom G.S."/>
            <person name="Colston T.J."/>
            <person name="Bartlett D.A."/>
            <person name="Mason A.J."/>
            <person name="Ellsworth S.A."/>
            <person name="Rautsaw R.M."/>
            <person name="Lawrence K.C."/>
            <person name="Strickland J.L."/>
            <person name="He B."/>
            <person name="Fraser P."/>
            <person name="Margres M.J."/>
            <person name="Gilbert D.M."/>
            <person name="Gibbs H.L."/>
            <person name="Parkinson C.L."/>
            <person name="Rokyta D.R."/>
        </authorList>
    </citation>
    <scope>NUCLEOTIDE SEQUENCE [LARGE SCALE GENOMIC DNA]</scope>
    <source>
        <strain evidence="7">DRR0105</strain>
    </source>
</reference>